<feature type="domain" description="Alpha/beta hydrolase fold-3" evidence="2">
    <location>
        <begin position="80"/>
        <end position="282"/>
    </location>
</feature>
<evidence type="ECO:0000313" key="3">
    <source>
        <dbReference type="EMBL" id="OOH94365.1"/>
    </source>
</evidence>
<dbReference type="SUPFAM" id="SSF53474">
    <property type="entry name" value="alpha/beta-Hydrolases"/>
    <property type="match status" value="1"/>
</dbReference>
<dbReference type="Pfam" id="PF07859">
    <property type="entry name" value="Abhydrolase_3"/>
    <property type="match status" value="1"/>
</dbReference>
<keyword evidence="4" id="KW-1185">Reference proteome</keyword>
<dbReference type="KEGG" id="emg:BBD33_10525"/>
<dbReference type="GeneID" id="48542546"/>
<dbReference type="AlphaFoldDB" id="A0A1V3TY90"/>
<accession>A0A1V3TY90</accession>
<evidence type="ECO:0000313" key="4">
    <source>
        <dbReference type="Proteomes" id="UP000188947"/>
    </source>
</evidence>
<dbReference type="eggNOG" id="COG0657">
    <property type="taxonomic scope" value="Bacteria"/>
</dbReference>
<gene>
    <name evidence="3" type="ORF">BMF97_13520</name>
</gene>
<dbReference type="EMBL" id="MPOG01000014">
    <property type="protein sequence ID" value="OOH94365.1"/>
    <property type="molecule type" value="Genomic_DNA"/>
</dbReference>
<protein>
    <submittedName>
        <fullName evidence="3">Carboxylesterase</fullName>
    </submittedName>
</protein>
<dbReference type="OrthoDB" id="9815425at2"/>
<dbReference type="InterPro" id="IPR029058">
    <property type="entry name" value="AB_hydrolase_fold"/>
</dbReference>
<dbReference type="GO" id="GO:0016787">
    <property type="term" value="F:hydrolase activity"/>
    <property type="evidence" value="ECO:0007669"/>
    <property type="project" value="UniProtKB-KW"/>
</dbReference>
<dbReference type="PANTHER" id="PTHR48081">
    <property type="entry name" value="AB HYDROLASE SUPERFAMILY PROTEIN C4A8.06C"/>
    <property type="match status" value="1"/>
</dbReference>
<name>A0A1V3TY90_ELIME</name>
<keyword evidence="1" id="KW-0378">Hydrolase</keyword>
<comment type="caution">
    <text evidence="3">The sequence shown here is derived from an EMBL/GenBank/DDBJ whole genome shotgun (WGS) entry which is preliminary data.</text>
</comment>
<dbReference type="STRING" id="238.BBD35_12840"/>
<dbReference type="InterPro" id="IPR050300">
    <property type="entry name" value="GDXG_lipolytic_enzyme"/>
</dbReference>
<dbReference type="PANTHER" id="PTHR48081:SF8">
    <property type="entry name" value="ALPHA_BETA HYDROLASE FOLD-3 DOMAIN-CONTAINING PROTEIN-RELATED"/>
    <property type="match status" value="1"/>
</dbReference>
<dbReference type="InterPro" id="IPR013094">
    <property type="entry name" value="AB_hydrolase_3"/>
</dbReference>
<reference evidence="3 4" key="1">
    <citation type="submission" date="2016-11" db="EMBL/GenBank/DDBJ databases">
        <title>Genome sequence and comparative genomic analysis of clinical strain Elizabethkingia meningoseptica 61421 PRCM.</title>
        <authorList>
            <person name="Wang M."/>
            <person name="Hu S."/>
            <person name="Cao L."/>
            <person name="Jiang T."/>
            <person name="Zhou Y."/>
            <person name="Ming D."/>
        </authorList>
    </citation>
    <scope>NUCLEOTIDE SEQUENCE [LARGE SCALE GENOMIC DNA]</scope>
    <source>
        <strain evidence="3 4">61421 PRCM</strain>
    </source>
</reference>
<organism evidence="3 4">
    <name type="scientific">Elizabethkingia meningoseptica</name>
    <name type="common">Chryseobacterium meningosepticum</name>
    <dbReference type="NCBI Taxonomy" id="238"/>
    <lineage>
        <taxon>Bacteria</taxon>
        <taxon>Pseudomonadati</taxon>
        <taxon>Bacteroidota</taxon>
        <taxon>Flavobacteriia</taxon>
        <taxon>Flavobacteriales</taxon>
        <taxon>Weeksellaceae</taxon>
        <taxon>Elizabethkingia</taxon>
    </lineage>
</organism>
<evidence type="ECO:0000256" key="1">
    <source>
        <dbReference type="ARBA" id="ARBA00022801"/>
    </source>
</evidence>
<dbReference type="Gene3D" id="3.40.50.1820">
    <property type="entry name" value="alpha/beta hydrolase"/>
    <property type="match status" value="1"/>
</dbReference>
<dbReference type="Proteomes" id="UP000188947">
    <property type="component" value="Unassembled WGS sequence"/>
</dbReference>
<proteinExistence type="predicted"/>
<dbReference type="RefSeq" id="WP_016198418.1">
    <property type="nucleotide sequence ID" value="NZ_CP014338.1"/>
</dbReference>
<evidence type="ECO:0000259" key="2">
    <source>
        <dbReference type="Pfam" id="PF07859"/>
    </source>
</evidence>
<sequence>MKLTAQVKAVADHMQNIQVFDAENALAISRKGYESMAVQLSSRKEAVRVIEEFDMDGGEHNIPVRIYRPEGIEVVNSPAIIYIHGGWFVAGSFETHDALVRKLANATKCVVIFPDYRLAPENPFPAGLNDCTSVTNWVYDNADTLKIDQNKIGIVGDSAGGALAVAVASELGTKLKFQTLIYPAADNTLHTESWNTYANGPVLSLEGGVQAWEWYLQKEEDKQNPLAVPVLIKNFGKTPPTLVLLAGNDPLHDEGKALADNLRISGVETEVVVYEEMIHGFMHMDSVFIEVTDAVDKISAFIIRHTA</sequence>